<evidence type="ECO:0000313" key="2">
    <source>
        <dbReference type="EMBL" id="ANJ76423.1"/>
    </source>
</evidence>
<accession>A0A192A7V9</accession>
<sequence length="98" mass="10560">MRSAVKFETKQAQRLYASLLEHQAQMLASGEAARQLAESRRRFWKSTFWAFVAPPAIISALATGALAYVGAGLEQIVSFGGAGVATTLVGFLILYPRA</sequence>
<geneLocation type="plasmid" evidence="3">
    <name>pri-1</name>
</geneLocation>
<name>A0A192A7V9_9RALS</name>
<protein>
    <submittedName>
        <fullName evidence="2">Uncharacterized protein</fullName>
    </submittedName>
</protein>
<dbReference type="GeneID" id="61529860"/>
<feature type="transmembrane region" description="Helical" evidence="1">
    <location>
        <begin position="76"/>
        <end position="95"/>
    </location>
</feature>
<keyword evidence="1" id="KW-0812">Transmembrane</keyword>
<feature type="transmembrane region" description="Helical" evidence="1">
    <location>
        <begin position="48"/>
        <end position="70"/>
    </location>
</feature>
<gene>
    <name evidence="2" type="ORF">A9Y76_27905</name>
</gene>
<dbReference type="EMBL" id="CP016024">
    <property type="protein sequence ID" value="ANJ76423.1"/>
    <property type="molecule type" value="Genomic_DNA"/>
</dbReference>
<keyword evidence="1" id="KW-0472">Membrane</keyword>
<dbReference type="Proteomes" id="UP000078572">
    <property type="component" value="Plasmid pRI-1"/>
</dbReference>
<dbReference type="RefSeq" id="WP_024979650.1">
    <property type="nucleotide sequence ID" value="NZ_CP016024.1"/>
</dbReference>
<proteinExistence type="predicted"/>
<organism evidence="2 3">
    <name type="scientific">Ralstonia insidiosa</name>
    <dbReference type="NCBI Taxonomy" id="190721"/>
    <lineage>
        <taxon>Bacteria</taxon>
        <taxon>Pseudomonadati</taxon>
        <taxon>Pseudomonadota</taxon>
        <taxon>Betaproteobacteria</taxon>
        <taxon>Burkholderiales</taxon>
        <taxon>Burkholderiaceae</taxon>
        <taxon>Ralstonia</taxon>
    </lineage>
</organism>
<evidence type="ECO:0000256" key="1">
    <source>
        <dbReference type="SAM" id="Phobius"/>
    </source>
</evidence>
<keyword evidence="1" id="KW-1133">Transmembrane helix</keyword>
<evidence type="ECO:0000313" key="3">
    <source>
        <dbReference type="Proteomes" id="UP000078572"/>
    </source>
</evidence>
<dbReference type="AlphaFoldDB" id="A0A192A7V9"/>
<keyword evidence="3" id="KW-1185">Reference proteome</keyword>
<keyword evidence="2" id="KW-0614">Plasmid</keyword>
<dbReference type="OrthoDB" id="9873288at2"/>
<reference evidence="3" key="1">
    <citation type="submission" date="2016-06" db="EMBL/GenBank/DDBJ databases">
        <authorList>
            <person name="Xu Y."/>
            <person name="Nagy A."/>
            <person name="Yan X."/>
            <person name="Kim S.W."/>
            <person name="Haley B."/>
            <person name="Liu N.T."/>
            <person name="Nou X."/>
        </authorList>
    </citation>
    <scope>NUCLEOTIDE SEQUENCE [LARGE SCALE GENOMIC DNA]</scope>
    <source>
        <strain evidence="3">ATCC 49129</strain>
        <plasmid evidence="3">pri-1</plasmid>
    </source>
</reference>